<gene>
    <name evidence="2" type="ORF">ERJ70_04105</name>
</gene>
<sequence length="95" mass="10091">MGNIGQKGNLPVPNLYRTSDGGESWEQVKIALPEKYQGYFTQAEIPVFDGEKGTLLVKQGPEGDYLGGNVLAKFSSGDQGSFVGLVDPNGVLLST</sequence>
<protein>
    <recommendedName>
        <fullName evidence="4">Glycosyl hydrolase</fullName>
    </recommendedName>
</protein>
<name>A0ABX7VPJ9_9BACI</name>
<dbReference type="EMBL" id="CP046956">
    <property type="protein sequence ID" value="QTM98551.1"/>
    <property type="molecule type" value="Genomic_DNA"/>
</dbReference>
<evidence type="ECO:0008006" key="4">
    <source>
        <dbReference type="Google" id="ProtNLM"/>
    </source>
</evidence>
<evidence type="ECO:0000313" key="2">
    <source>
        <dbReference type="EMBL" id="QTM98551.1"/>
    </source>
</evidence>
<evidence type="ECO:0000256" key="1">
    <source>
        <dbReference type="SAM" id="MobiDB-lite"/>
    </source>
</evidence>
<dbReference type="InterPro" id="IPR036278">
    <property type="entry name" value="Sialidase_sf"/>
</dbReference>
<reference evidence="2 3" key="1">
    <citation type="submission" date="2019-12" db="EMBL/GenBank/DDBJ databases">
        <title>The whole genome sequencing of a strain isolated from a Mars analog, Dalangtan Playa.</title>
        <authorList>
            <person name="Huang T."/>
        </authorList>
    </citation>
    <scope>NUCLEOTIDE SEQUENCE [LARGE SCALE GENOMIC DNA]</scope>
    <source>
        <strain evidence="2 3">DP4-553-S</strain>
    </source>
</reference>
<dbReference type="SUPFAM" id="SSF50939">
    <property type="entry name" value="Sialidases"/>
    <property type="match status" value="1"/>
</dbReference>
<evidence type="ECO:0000313" key="3">
    <source>
        <dbReference type="Proteomes" id="UP000665043"/>
    </source>
</evidence>
<dbReference type="Proteomes" id="UP000665043">
    <property type="component" value="Chromosome"/>
</dbReference>
<accession>A0ABX7VPJ9</accession>
<organism evidence="2 3">
    <name type="scientific">Sediminibacillus dalangtanensis</name>
    <dbReference type="NCBI Taxonomy" id="2729421"/>
    <lineage>
        <taxon>Bacteria</taxon>
        <taxon>Bacillati</taxon>
        <taxon>Bacillota</taxon>
        <taxon>Bacilli</taxon>
        <taxon>Bacillales</taxon>
        <taxon>Bacillaceae</taxon>
        <taxon>Sediminibacillus</taxon>
    </lineage>
</organism>
<proteinExistence type="predicted"/>
<keyword evidence="3" id="KW-1185">Reference proteome</keyword>
<dbReference type="RefSeq" id="WP_209367362.1">
    <property type="nucleotide sequence ID" value="NZ_CP046956.1"/>
</dbReference>
<feature type="region of interest" description="Disordered" evidence="1">
    <location>
        <begin position="1"/>
        <end position="20"/>
    </location>
</feature>